<dbReference type="InterPro" id="IPR011990">
    <property type="entry name" value="TPR-like_helical_dom_sf"/>
</dbReference>
<dbReference type="SUPFAM" id="SSF48452">
    <property type="entry name" value="TPR-like"/>
    <property type="match status" value="1"/>
</dbReference>
<dbReference type="Pfam" id="PF13424">
    <property type="entry name" value="TPR_12"/>
    <property type="match status" value="1"/>
</dbReference>
<reference evidence="2" key="1">
    <citation type="submission" date="2021-05" db="EMBL/GenBank/DDBJ databases">
        <authorList>
            <person name="Pietrasiak N."/>
            <person name="Ward R."/>
            <person name="Stajich J.E."/>
            <person name="Kurbessoian T."/>
        </authorList>
    </citation>
    <scope>NUCLEOTIDE SEQUENCE</scope>
    <source>
        <strain evidence="2">HA4357-MV3</strain>
    </source>
</reference>
<gene>
    <name evidence="2" type="ORF">KME28_07505</name>
</gene>
<reference evidence="2" key="2">
    <citation type="journal article" date="2022" name="Microbiol. Resour. Announc.">
        <title>Metagenome Sequencing to Explore Phylogenomics of Terrestrial Cyanobacteria.</title>
        <authorList>
            <person name="Ward R.D."/>
            <person name="Stajich J.E."/>
            <person name="Johansen J.R."/>
            <person name="Huntemann M."/>
            <person name="Clum A."/>
            <person name="Foster B."/>
            <person name="Foster B."/>
            <person name="Roux S."/>
            <person name="Palaniappan K."/>
            <person name="Varghese N."/>
            <person name="Mukherjee S."/>
            <person name="Reddy T.B.K."/>
            <person name="Daum C."/>
            <person name="Copeland A."/>
            <person name="Chen I.A."/>
            <person name="Ivanova N.N."/>
            <person name="Kyrpides N.C."/>
            <person name="Shapiro N."/>
            <person name="Eloe-Fadrosh E.A."/>
            <person name="Pietrasiak N."/>
        </authorList>
    </citation>
    <scope>NUCLEOTIDE SEQUENCE</scope>
    <source>
        <strain evidence="2">HA4357-MV3</strain>
    </source>
</reference>
<dbReference type="InterPro" id="IPR024983">
    <property type="entry name" value="CHAT_dom"/>
</dbReference>
<dbReference type="PANTHER" id="PTHR10098">
    <property type="entry name" value="RAPSYN-RELATED"/>
    <property type="match status" value="1"/>
</dbReference>
<comment type="caution">
    <text evidence="2">The sequence shown here is derived from an EMBL/GenBank/DDBJ whole genome shotgun (WGS) entry which is preliminary data.</text>
</comment>
<proteinExistence type="predicted"/>
<accession>A0A9E3LT33</accession>
<dbReference type="Proteomes" id="UP000813215">
    <property type="component" value="Unassembled WGS sequence"/>
</dbReference>
<dbReference type="InterPro" id="IPR019734">
    <property type="entry name" value="TPR_rpt"/>
</dbReference>
<dbReference type="AlphaFoldDB" id="A0A9E3LT33"/>
<dbReference type="PANTHER" id="PTHR10098:SF112">
    <property type="entry name" value="SLR0380 PROTEIN"/>
    <property type="match status" value="1"/>
</dbReference>
<organism evidence="2 3">
    <name type="scientific">Pelatocladus maniniholoensis HA4357-MV3</name>
    <dbReference type="NCBI Taxonomy" id="1117104"/>
    <lineage>
        <taxon>Bacteria</taxon>
        <taxon>Bacillati</taxon>
        <taxon>Cyanobacteriota</taxon>
        <taxon>Cyanophyceae</taxon>
        <taxon>Nostocales</taxon>
        <taxon>Nostocaceae</taxon>
        <taxon>Pelatocladus</taxon>
    </lineage>
</organism>
<evidence type="ECO:0000313" key="3">
    <source>
        <dbReference type="Proteomes" id="UP000813215"/>
    </source>
</evidence>
<evidence type="ECO:0000259" key="1">
    <source>
        <dbReference type="Pfam" id="PF12770"/>
    </source>
</evidence>
<evidence type="ECO:0000313" key="2">
    <source>
        <dbReference type="EMBL" id="MBW4431565.1"/>
    </source>
</evidence>
<feature type="domain" description="CHAT" evidence="1">
    <location>
        <begin position="678"/>
        <end position="950"/>
    </location>
</feature>
<dbReference type="Gene3D" id="1.25.40.10">
    <property type="entry name" value="Tetratricopeptide repeat domain"/>
    <property type="match status" value="3"/>
</dbReference>
<dbReference type="EMBL" id="JAHHHW010000071">
    <property type="protein sequence ID" value="MBW4431565.1"/>
    <property type="molecule type" value="Genomic_DNA"/>
</dbReference>
<dbReference type="Pfam" id="PF12770">
    <property type="entry name" value="CHAT"/>
    <property type="match status" value="1"/>
</dbReference>
<dbReference type="SMART" id="SM00028">
    <property type="entry name" value="TPR"/>
    <property type="match status" value="5"/>
</dbReference>
<protein>
    <submittedName>
        <fullName evidence="2">CHAT domain-containing protein</fullName>
    </submittedName>
</protein>
<sequence length="952" mass="107221">MKPNGKMFNRNLTSQFKRIYHKRSLFLAILLFIFASTAPLVIAKVSQATQIVQTQSNTQQLVNQATQLYRSGQFQEAAAVWEKAVSAFSTQKDNLNQAMALSNLSLTYQQLGQWEKAIKASQDSLLVLQIQPQSQDKQKIFAQALDIQGYLQRDIGQSTQSLESWQEAAKIYSQIKEPAKLAQNKINQTQVMQDLGLFPRACKTLLEVLNPEMGVSNCQEFNQLSSEELTEKIQKVTSKSSSETTMIALRSLGELLRFIGQPEQSQIVLASSLNLADKLNSPQEQAATYLSIGNTIKTLAENERVRRRRENYYQEAVNAYIQSAKLTTSSTTRQKAQLNQLSLLLKQAKSDPEKYKEAKAFWLSQNLQDVQFSPSRTGIYEQINYSQSLAELIQLEKFQQKQDSQLPSFNQIDQILEQAATQAKKLGDKPAQAYAIGNRGALYEQRGSQEDLSQAENFTRQALSIVSSLESPHISYQYFWQLGRIHKEQGNLQDAIAASTKAYDALQSLRSDLVAVNPEVQFSFRSSVEPVYRQLVELELEYAQSLKKAGKEDERQKRLTQARDVLESLQLAELNNFFREACVEANRTQIDQIDTKAAVIYPIVLSNKQQSEMESLEVILSLPNPSPSNKAQSKKAQSDRILRLYSTEIPKQELEETVEQIQAFLKNPDTKLEESLPLYQKVYDWLVRPIQQDLENSNVETLVFVLDEKLRNIPMSVLHDGEKYLLQKYAIALAPGLQLINPKPLADINIKAITAGISEAHQGFKELAEVESELEQITELGIATKPLLNEKFTIKEIQNQILNSDVSIVHLATHAQFSSIADDTFILFWDKRLNVKQLGNLLRNNALISRSPIELLVLSACETAIGDQRAALGLAGVAVRSGARSTMASLWSVEDKSTAKLMGELYSQLKKAKQSKISKAQALKEAQLTLLSEKQYSNPHFWAPFVVVGNWQ</sequence>
<name>A0A9E3LT33_9NOST</name>